<keyword evidence="9" id="KW-0325">Glycoprotein</keyword>
<keyword evidence="13" id="KW-0732">Signal</keyword>
<dbReference type="GeneID" id="114786436"/>
<feature type="transmembrane region" description="Helical" evidence="12">
    <location>
        <begin position="118"/>
        <end position="137"/>
    </location>
</feature>
<keyword evidence="5" id="KW-0297">G-protein coupled receptor</keyword>
<dbReference type="AlphaFoldDB" id="A0AAY3ZZ53"/>
<proteinExistence type="predicted"/>
<dbReference type="Ensembl" id="ENSDCDT00010002199.1">
    <property type="protein sequence ID" value="ENSDCDP00010002112.1"/>
    <property type="gene ID" value="ENSDCDG00010001060.1"/>
</dbReference>
<dbReference type="InterPro" id="IPR003912">
    <property type="entry name" value="Protea_act_rcpt"/>
</dbReference>
<dbReference type="FunFam" id="1.20.1070.10:FF:000040">
    <property type="entry name" value="Coagulation factor 2 (thrombin) receptor"/>
    <property type="match status" value="1"/>
</dbReference>
<feature type="domain" description="G-protein coupled receptors family 1 profile" evidence="14">
    <location>
        <begin position="60"/>
        <end position="311"/>
    </location>
</feature>
<keyword evidence="10" id="KW-0807">Transducer</keyword>
<keyword evidence="6 12" id="KW-0472">Membrane</keyword>
<dbReference type="PANTHER" id="PTHR24232">
    <property type="entry name" value="G-PROTEIN COUPLED RECEPTOR"/>
    <property type="match status" value="1"/>
</dbReference>
<feature type="transmembrane region" description="Helical" evidence="12">
    <location>
        <begin position="290"/>
        <end position="314"/>
    </location>
</feature>
<evidence type="ECO:0000256" key="2">
    <source>
        <dbReference type="ARBA" id="ARBA00022475"/>
    </source>
</evidence>
<dbReference type="SUPFAM" id="SSF81321">
    <property type="entry name" value="Family A G protein-coupled receptor-like"/>
    <property type="match status" value="1"/>
</dbReference>
<dbReference type="GO" id="GO:0005886">
    <property type="term" value="C:plasma membrane"/>
    <property type="evidence" value="ECO:0007669"/>
    <property type="project" value="UniProtKB-SubCell"/>
</dbReference>
<feature type="signal peptide" evidence="13">
    <location>
        <begin position="1"/>
        <end position="18"/>
    </location>
</feature>
<dbReference type="GO" id="GO:0007596">
    <property type="term" value="P:blood coagulation"/>
    <property type="evidence" value="ECO:0007669"/>
    <property type="project" value="InterPro"/>
</dbReference>
<feature type="disulfide bond" evidence="11">
    <location>
        <begin position="116"/>
        <end position="194"/>
    </location>
</feature>
<evidence type="ECO:0000256" key="5">
    <source>
        <dbReference type="ARBA" id="ARBA00023040"/>
    </source>
</evidence>
<feature type="transmembrane region" description="Helical" evidence="12">
    <location>
        <begin position="158"/>
        <end position="180"/>
    </location>
</feature>
<feature type="transmembrane region" description="Helical" evidence="12">
    <location>
        <begin position="252"/>
        <end position="278"/>
    </location>
</feature>
<evidence type="ECO:0000256" key="8">
    <source>
        <dbReference type="ARBA" id="ARBA00023170"/>
    </source>
</evidence>
<feature type="transmembrane region" description="Helical" evidence="12">
    <location>
        <begin position="44"/>
        <end position="69"/>
    </location>
</feature>
<gene>
    <name evidence="15" type="primary">LOC114786436</name>
</gene>
<feature type="transmembrane region" description="Helical" evidence="12">
    <location>
        <begin position="81"/>
        <end position="98"/>
    </location>
</feature>
<dbReference type="GO" id="GO:0015057">
    <property type="term" value="F:thrombin-activated receptor activity"/>
    <property type="evidence" value="ECO:0007669"/>
    <property type="project" value="InterPro"/>
</dbReference>
<dbReference type="PANTHER" id="PTHR24232:SF21">
    <property type="entry name" value="PROTEINASE-ACTIVATED RECEPTOR 2"/>
    <property type="match status" value="1"/>
</dbReference>
<evidence type="ECO:0000313" key="16">
    <source>
        <dbReference type="Proteomes" id="UP000694580"/>
    </source>
</evidence>
<comment type="subcellular location">
    <subcellularLocation>
        <location evidence="1">Cell membrane</location>
        <topology evidence="1">Multi-pass membrane protein</topology>
    </subcellularLocation>
</comment>
<reference evidence="15" key="3">
    <citation type="submission" date="2025-09" db="UniProtKB">
        <authorList>
            <consortium name="Ensembl"/>
        </authorList>
    </citation>
    <scope>IDENTIFICATION</scope>
</reference>
<reference evidence="15 16" key="1">
    <citation type="submission" date="2020-06" db="EMBL/GenBank/DDBJ databases">
        <authorList>
            <consortium name="Wellcome Sanger Institute Data Sharing"/>
        </authorList>
    </citation>
    <scope>NUCLEOTIDE SEQUENCE [LARGE SCALE GENOMIC DNA]</scope>
</reference>
<evidence type="ECO:0000259" key="14">
    <source>
        <dbReference type="PROSITE" id="PS50262"/>
    </source>
</evidence>
<dbReference type="PRINTS" id="PR00237">
    <property type="entry name" value="GPCRRHODOPSN"/>
</dbReference>
<evidence type="ECO:0000256" key="1">
    <source>
        <dbReference type="ARBA" id="ARBA00004651"/>
    </source>
</evidence>
<accession>A0AAY3ZZ53</accession>
<evidence type="ECO:0000256" key="12">
    <source>
        <dbReference type="SAM" id="Phobius"/>
    </source>
</evidence>
<dbReference type="Pfam" id="PF00001">
    <property type="entry name" value="7tm_1"/>
    <property type="match status" value="1"/>
</dbReference>
<evidence type="ECO:0000256" key="13">
    <source>
        <dbReference type="SAM" id="SignalP"/>
    </source>
</evidence>
<evidence type="ECO:0000256" key="3">
    <source>
        <dbReference type="ARBA" id="ARBA00022692"/>
    </source>
</evidence>
<evidence type="ECO:0000256" key="7">
    <source>
        <dbReference type="ARBA" id="ARBA00023157"/>
    </source>
</evidence>
<evidence type="ECO:0000256" key="4">
    <source>
        <dbReference type="ARBA" id="ARBA00022989"/>
    </source>
</evidence>
<dbReference type="Proteomes" id="UP000694580">
    <property type="component" value="Chromosome 3"/>
</dbReference>
<dbReference type="GO" id="GO:0007200">
    <property type="term" value="P:phospholipase C-activating G protein-coupled receptor signaling pathway"/>
    <property type="evidence" value="ECO:0007669"/>
    <property type="project" value="TreeGrafter"/>
</dbReference>
<evidence type="ECO:0000256" key="6">
    <source>
        <dbReference type="ARBA" id="ARBA00023136"/>
    </source>
</evidence>
<evidence type="ECO:0000256" key="11">
    <source>
        <dbReference type="PIRSR" id="PIRSR603912-52"/>
    </source>
</evidence>
<dbReference type="InterPro" id="IPR000276">
    <property type="entry name" value="GPCR_Rhodpsn"/>
</dbReference>
<keyword evidence="7 11" id="KW-1015">Disulfide bond</keyword>
<dbReference type="InterPro" id="IPR002281">
    <property type="entry name" value="Pro_rcpt_2"/>
</dbReference>
<dbReference type="GO" id="GO:0035025">
    <property type="term" value="P:positive regulation of Rho protein signal transduction"/>
    <property type="evidence" value="ECO:0007669"/>
    <property type="project" value="TreeGrafter"/>
</dbReference>
<feature type="chain" id="PRO_5044331009" description="G-protein coupled receptors family 1 profile domain-containing protein" evidence="13">
    <location>
        <begin position="19"/>
        <end position="354"/>
    </location>
</feature>
<keyword evidence="2" id="KW-1003">Cell membrane</keyword>
<evidence type="ECO:0000256" key="10">
    <source>
        <dbReference type="ARBA" id="ARBA00023224"/>
    </source>
</evidence>
<dbReference type="PRINTS" id="PR01152">
    <property type="entry name" value="PROTEASEAR2"/>
</dbReference>
<keyword evidence="4 12" id="KW-1133">Transmembrane helix</keyword>
<sequence>MGSCLWLILLSCAILINAEDANVTNFESLSNTSRSVLESPLTTVFLPIVYIIVFSIGLPTNAMAIWVFLFRTKQKSPASIFMANLAMSDILFIIWLPLKIAYHFNGNDWIFGEQLCRVLIVFFYGNMYCSTAFIACISVQRYWAVVHPLSKYNWSNRLAIGVCLTVWVVVWTSSTPLYLYSHTVTEVNLNITTCHDIVKRQQAEISASYFYTMWVMGYLIPSVVCTVAYFLMLRSLRKTIRDDPASQKRHKVVFLVVIVFVMFMVCFTPSNIMLLVYYSNLLSLKKRYGYPFYITTLCLASLNSCMDPFVYYFITDEFRNHVKNTLLCRSERTVRRMNLNFQKDDKGDGNTTVF</sequence>
<reference evidence="15" key="2">
    <citation type="submission" date="2025-08" db="UniProtKB">
        <authorList>
            <consortium name="Ensembl"/>
        </authorList>
    </citation>
    <scope>IDENTIFICATION</scope>
</reference>
<dbReference type="PROSITE" id="PS50262">
    <property type="entry name" value="G_PROTEIN_RECEP_F1_2"/>
    <property type="match status" value="1"/>
</dbReference>
<dbReference type="InterPro" id="IPR017452">
    <property type="entry name" value="GPCR_Rhodpsn_7TM"/>
</dbReference>
<evidence type="ECO:0000313" key="15">
    <source>
        <dbReference type="Ensembl" id="ENSDCDP00010002112.1"/>
    </source>
</evidence>
<feature type="transmembrane region" description="Helical" evidence="12">
    <location>
        <begin position="209"/>
        <end position="231"/>
    </location>
</feature>
<organism evidence="15 16">
    <name type="scientific">Denticeps clupeoides</name>
    <name type="common">denticle herring</name>
    <dbReference type="NCBI Taxonomy" id="299321"/>
    <lineage>
        <taxon>Eukaryota</taxon>
        <taxon>Metazoa</taxon>
        <taxon>Chordata</taxon>
        <taxon>Craniata</taxon>
        <taxon>Vertebrata</taxon>
        <taxon>Euteleostomi</taxon>
        <taxon>Actinopterygii</taxon>
        <taxon>Neopterygii</taxon>
        <taxon>Teleostei</taxon>
        <taxon>Clupei</taxon>
        <taxon>Clupeiformes</taxon>
        <taxon>Denticipitoidei</taxon>
        <taxon>Denticipitidae</taxon>
        <taxon>Denticeps</taxon>
    </lineage>
</organism>
<evidence type="ECO:0000256" key="9">
    <source>
        <dbReference type="ARBA" id="ARBA00023180"/>
    </source>
</evidence>
<keyword evidence="8" id="KW-0675">Receptor</keyword>
<keyword evidence="3 12" id="KW-0812">Transmembrane</keyword>
<dbReference type="GeneTree" id="ENSGT01050000244840"/>
<dbReference type="RefSeq" id="XP_028829398.1">
    <property type="nucleotide sequence ID" value="XM_028973565.1"/>
</dbReference>
<keyword evidence="16" id="KW-1185">Reference proteome</keyword>
<protein>
    <recommendedName>
        <fullName evidence="14">G-protein coupled receptors family 1 profile domain-containing protein</fullName>
    </recommendedName>
</protein>
<dbReference type="PRINTS" id="PR01428">
    <property type="entry name" value="PROTEASEAR"/>
</dbReference>
<name>A0AAY3ZZ53_9TELE</name>
<dbReference type="Gene3D" id="1.20.1070.10">
    <property type="entry name" value="Rhodopsin 7-helix transmembrane proteins"/>
    <property type="match status" value="1"/>
</dbReference>